<evidence type="ECO:0000256" key="1">
    <source>
        <dbReference type="SAM" id="MobiDB-lite"/>
    </source>
</evidence>
<feature type="region of interest" description="Disordered" evidence="1">
    <location>
        <begin position="1098"/>
        <end position="1123"/>
    </location>
</feature>
<dbReference type="RefSeq" id="XP_010697650.1">
    <property type="nucleotide sequence ID" value="XM_010699348.1"/>
</dbReference>
<feature type="region of interest" description="Disordered" evidence="1">
    <location>
        <begin position="918"/>
        <end position="969"/>
    </location>
</feature>
<name>A0A088RLQ8_LEIPA</name>
<dbReference type="EMBL" id="CP009385">
    <property type="protein sequence ID" value="AIN96997.1"/>
    <property type="molecule type" value="Genomic_DNA"/>
</dbReference>
<feature type="compositionally biased region" description="Low complexity" evidence="1">
    <location>
        <begin position="940"/>
        <end position="950"/>
    </location>
</feature>
<feature type="region of interest" description="Disordered" evidence="1">
    <location>
        <begin position="1440"/>
        <end position="1469"/>
    </location>
</feature>
<proteinExistence type="predicted"/>
<evidence type="ECO:0000313" key="3">
    <source>
        <dbReference type="Proteomes" id="UP000063063"/>
    </source>
</evidence>
<dbReference type="VEuPathDB" id="TriTrypDB:LPMP_161220"/>
<dbReference type="OrthoDB" id="247450at2759"/>
<dbReference type="VEuPathDB" id="TriTrypDB:LPAL13_160017500"/>
<dbReference type="eggNOG" id="ENOG502S0K1">
    <property type="taxonomic scope" value="Eukaryota"/>
</dbReference>
<feature type="region of interest" description="Disordered" evidence="1">
    <location>
        <begin position="361"/>
        <end position="385"/>
    </location>
</feature>
<sequence>MQPSITPPLPPIHVKLGEAASSARTPSLPSPWLSQVLSLSSDYEIHNEQLPWGAHDGTGAGVTLASNYSETVKGVRRPQNECTSALPLADATTEMRSTPTLGSLAQASSSTSRSDSPSWRRVETPTATPPSPTAMLGLNRSFFSQKTRAALASSAAAAAVAPLRTHALTARMPSQSHTQRTVAAPAAALSLKTLLSLRRDSAGARTSVLATARHRRLLPLTSAERSAHKEERDGIVTQTRCLTRESVLKSTSHSSESKENVRGSASTLGRTLCKGHYHPSSQAQVALSSPLFFNATAATATILGHGAVTGTPIRIAGQHSNGSRLSDTASPSDEGEITLASLTSLQQRLCGWTRGTHVAVAPTTGHGVNMPEPRRGHGRQARSTTAPFVSTTELAGYTATSPRSVKARTVGITTGHTALAVSVAQWKPLLDSERICGERGKHVARLLIERLLGITTTAGPFGGHSTGGGVLDHFSPDMLDEGEGGGGGARGGHLRPLCERAVVAAYLLSSLLDGLPRHQQSLSPYIHMLLDFTFVSDTPTNRAMLGGSVQDDELLYALEVVQEDGGGDDGGTAAAAAWLPPDVAGRGSTSWPSIELHHGSRSSCLTGNGHSDAKGLYELLYPCFTRMTYVAAHYDAARTTVALAYDVRSRELHQRSVPRLLECMHRHWMRWLMRAVLRAWECLCQERRVQEQRQRTRWAQRWTSERGRIALRRWRGYAALTLQIAEADSLAKSLLAVKRSGIERLENESAAMQASSALLQRTLHRQDEERDAMEGRIVQREQAYKQLLQQVREMDRVGSLMLRSLLLSDAPPVPNEADALNGLSAAVSSASGVGDQQSSTLSLSVSPDGLARSAATSSFCEASGDPIVRHPPHTLVALPTLLRWAKACVATVQAEYVSFFPDEEEEESGDDVIEAAIEGNAKDLTTSRTPEEKIGPRGKSTTSPSPCTPSLAGGSNTNKTEATRGPSTGLEVLLTPTTAEGSAPTTRSIAASDTVLVPLHMILLLMRACSGAQDRSAMVGRDGYNVHITTTTTSVTITSAEDTSLTDNGDATTPAGPSWDLVRTIELTDRVVLDECRALLRKEEEVLASIDDGRSTAAATAAASASHGERRPPTPSKSGGTSNALASVSVSGVSIMHRLTSATRENLLQVCRVVVDTYEQLTNTACVVTAEQLFRRSRGTLLVFIAALMRYYTNWTTNRRQQLTPLSIKGKWTDLPVLTAAAHEGTKHNLYEEWSHPPHSHRGWLAHVQRQAQWIALSFSALHDAIRVATCSVDALSIIEQERVAGLLQRISLTEFIDLLGHSPEHTMQSYVDVIGVVERYAPSLHLLFHQYALPLAQLRADVEGANNAPTQSRNAQNDDDGGGDAYITGNTVWGLLCLTGLAGNAPRLSGASSKRGASSVSMSLAIPSPPLSATLHRPAVFSLIEQVTQGAVAPTAVQRQLSSMPGGSGPTASPAPGGPPFGSPDRTFFSRRTRRADVTSVSCKGRPIPCYARVLRDDHHVDLRADTGAVCVNYVQFVKLVIRLAHAWQCQQQQQPLIAEEEALDRAKAGEDGSRRVTGSLKDAPSDSPLSGAAPSSCSSSAAFTTASCTSSQQQQRRTSASSDHVQYEAVDYASQLCLPYLNTFLGGLLLPRLLGANRWIVAAQRAFWCKPVLQLLAQHHDALLTVFNMYQRPCESRGVRAALPPPFSTALATYSGRGSTATGTGPALGKESDELPIESHFSQRRLPRSIRSHSGSISSAKGNTSAVPATLRDVGIVSVLRWNDVQAMAKELEWHREARLSEMGVRHCFDRVVADGAREGAVLFFAEFLHLLCAVATYAAPDPAVPLEIKLDLFLQTRVLVQLE</sequence>
<organism evidence="2 3">
    <name type="scientific">Leishmania panamensis</name>
    <dbReference type="NCBI Taxonomy" id="5679"/>
    <lineage>
        <taxon>Eukaryota</taxon>
        <taxon>Discoba</taxon>
        <taxon>Euglenozoa</taxon>
        <taxon>Kinetoplastea</taxon>
        <taxon>Metakinetoplastina</taxon>
        <taxon>Trypanosomatida</taxon>
        <taxon>Trypanosomatidae</taxon>
        <taxon>Leishmaniinae</taxon>
        <taxon>Leishmania</taxon>
        <taxon>Leishmania guyanensis species complex</taxon>
    </lineage>
</organism>
<feature type="region of interest" description="Disordered" evidence="1">
    <location>
        <begin position="100"/>
        <end position="134"/>
    </location>
</feature>
<keyword evidence="3" id="KW-1185">Reference proteome</keyword>
<dbReference type="Proteomes" id="UP000063063">
    <property type="component" value="Chromosome 16"/>
</dbReference>
<dbReference type="KEGG" id="lpan:LPMP_161220"/>
<evidence type="ECO:0000313" key="2">
    <source>
        <dbReference type="EMBL" id="AIN96997.1"/>
    </source>
</evidence>
<protein>
    <submittedName>
        <fullName evidence="2">Uncharacterized protein</fullName>
    </submittedName>
</protein>
<gene>
    <name evidence="2" type="ORF">LPMP_161220</name>
</gene>
<dbReference type="GeneID" id="22573701"/>
<accession>A0A088RLQ8</accession>
<reference evidence="2 3" key="1">
    <citation type="journal article" date="2015" name="Sci. Rep.">
        <title>The genome of Leishmania panamensis: insights into genomics of the L. (Viannia) subgenus.</title>
        <authorList>
            <person name="Llanes A."/>
            <person name="Restrepo C.M."/>
            <person name="Vecchio G.D."/>
            <person name="Anguizola F.J."/>
            <person name="Lleonart R."/>
        </authorList>
    </citation>
    <scope>NUCLEOTIDE SEQUENCE [LARGE SCALE GENOMIC DNA]</scope>
    <source>
        <strain evidence="2 3">MHOM/PA/94/PSC-1</strain>
    </source>
</reference>
<feature type="compositionally biased region" description="Basic and acidic residues" evidence="1">
    <location>
        <begin position="1547"/>
        <end position="1556"/>
    </location>
</feature>
<feature type="region of interest" description="Disordered" evidence="1">
    <location>
        <begin position="1547"/>
        <end position="1576"/>
    </location>
</feature>
<feature type="compositionally biased region" description="Low complexity" evidence="1">
    <location>
        <begin position="108"/>
        <end position="117"/>
    </location>
</feature>
<feature type="compositionally biased region" description="Low complexity" evidence="1">
    <location>
        <begin position="1443"/>
        <end position="1456"/>
    </location>
</feature>